<feature type="non-terminal residue" evidence="2">
    <location>
        <position position="115"/>
    </location>
</feature>
<dbReference type="EMBL" id="OBDZ01000037">
    <property type="protein sequence ID" value="SNY45314.1"/>
    <property type="molecule type" value="Genomic_DNA"/>
</dbReference>
<dbReference type="InterPro" id="IPR050900">
    <property type="entry name" value="Transposase_IS3/IS150/IS904"/>
</dbReference>
<dbReference type="InterPro" id="IPR025948">
    <property type="entry name" value="HTH-like_dom"/>
</dbReference>
<dbReference type="OrthoDB" id="9775203at2"/>
<sequence length="115" mass="13782">MCKVLEVSRSGYYKWLKRKPNKRKEENDKLKLKIAEIYWQSKVPMVALGFIENLETKAFRCNKKRVERLMKELGLKAIQKRKFKATTNSNHNLPVNENILNREFDVKERNKVWVS</sequence>
<keyword evidence="3" id="KW-1185">Reference proteome</keyword>
<evidence type="ECO:0000313" key="2">
    <source>
        <dbReference type="EMBL" id="SNY45314.1"/>
    </source>
</evidence>
<reference evidence="3" key="1">
    <citation type="submission" date="2017-09" db="EMBL/GenBank/DDBJ databases">
        <authorList>
            <person name="Varghese N."/>
            <person name="Submissions S."/>
        </authorList>
    </citation>
    <scope>NUCLEOTIDE SEQUENCE [LARGE SCALE GENOMIC DNA]</scope>
    <source>
        <strain evidence="3">MSL47</strain>
    </source>
</reference>
<feature type="domain" description="HTH-like" evidence="1">
    <location>
        <begin position="59"/>
        <end position="83"/>
    </location>
</feature>
<dbReference type="PANTHER" id="PTHR46889">
    <property type="entry name" value="TRANSPOSASE INSF FOR INSERTION SEQUENCE IS3B-RELATED"/>
    <property type="match status" value="1"/>
</dbReference>
<dbReference type="Proteomes" id="UP000219573">
    <property type="component" value="Unassembled WGS sequence"/>
</dbReference>
<proteinExistence type="predicted"/>
<organism evidence="2 3">
    <name type="scientific">Orenia metallireducens</name>
    <dbReference type="NCBI Taxonomy" id="1413210"/>
    <lineage>
        <taxon>Bacteria</taxon>
        <taxon>Bacillati</taxon>
        <taxon>Bacillota</taxon>
        <taxon>Clostridia</taxon>
        <taxon>Halanaerobiales</taxon>
        <taxon>Halobacteroidaceae</taxon>
        <taxon>Orenia</taxon>
    </lineage>
</organism>
<dbReference type="PANTHER" id="PTHR46889:SF4">
    <property type="entry name" value="TRANSPOSASE INSO FOR INSERTION SEQUENCE ELEMENT IS911B-RELATED"/>
    <property type="match status" value="1"/>
</dbReference>
<accession>A0A285IBE0</accession>
<evidence type="ECO:0000259" key="1">
    <source>
        <dbReference type="Pfam" id="PF13276"/>
    </source>
</evidence>
<gene>
    <name evidence="2" type="ORF">SAMN06265827_13738</name>
</gene>
<protein>
    <submittedName>
        <fullName evidence="2">HTH-like domain-containing protein</fullName>
    </submittedName>
</protein>
<evidence type="ECO:0000313" key="3">
    <source>
        <dbReference type="Proteomes" id="UP000219573"/>
    </source>
</evidence>
<dbReference type="AlphaFoldDB" id="A0A285IBE0"/>
<name>A0A285IBE0_9FIRM</name>
<dbReference type="Pfam" id="PF13276">
    <property type="entry name" value="HTH_21"/>
    <property type="match status" value="1"/>
</dbReference>